<accession>A0ABR3TK99</accession>
<organism evidence="1 2">
    <name type="scientific">Diplodia intermedia</name>
    <dbReference type="NCBI Taxonomy" id="856260"/>
    <lineage>
        <taxon>Eukaryota</taxon>
        <taxon>Fungi</taxon>
        <taxon>Dikarya</taxon>
        <taxon>Ascomycota</taxon>
        <taxon>Pezizomycotina</taxon>
        <taxon>Dothideomycetes</taxon>
        <taxon>Dothideomycetes incertae sedis</taxon>
        <taxon>Botryosphaeriales</taxon>
        <taxon>Botryosphaeriaceae</taxon>
        <taxon>Diplodia</taxon>
    </lineage>
</organism>
<reference evidence="1 2" key="1">
    <citation type="journal article" date="2023" name="Plant Dis.">
        <title>First Report of Diplodia intermedia Causing Canker and Dieback Diseases on Apple Trees in Canada.</title>
        <authorList>
            <person name="Ellouze W."/>
            <person name="Ilyukhin E."/>
            <person name="Sulman M."/>
            <person name="Ali S."/>
        </authorList>
    </citation>
    <scope>NUCLEOTIDE SEQUENCE [LARGE SCALE GENOMIC DNA]</scope>
    <source>
        <strain evidence="1 2">M45-28</strain>
    </source>
</reference>
<keyword evidence="2" id="KW-1185">Reference proteome</keyword>
<dbReference type="Proteomes" id="UP001521184">
    <property type="component" value="Unassembled WGS sequence"/>
</dbReference>
<dbReference type="EMBL" id="JAKEKT020000056">
    <property type="protein sequence ID" value="KAL1639968.1"/>
    <property type="molecule type" value="Genomic_DNA"/>
</dbReference>
<name>A0ABR3TK99_9PEZI</name>
<gene>
    <name evidence="1" type="ORF">SLS58_007394</name>
</gene>
<evidence type="ECO:0000313" key="1">
    <source>
        <dbReference type="EMBL" id="KAL1639968.1"/>
    </source>
</evidence>
<evidence type="ECO:0000313" key="2">
    <source>
        <dbReference type="Proteomes" id="UP001521184"/>
    </source>
</evidence>
<protein>
    <submittedName>
        <fullName evidence="1">Uncharacterized protein</fullName>
    </submittedName>
</protein>
<proteinExistence type="predicted"/>
<comment type="caution">
    <text evidence="1">The sequence shown here is derived from an EMBL/GenBank/DDBJ whole genome shotgun (WGS) entry which is preliminary data.</text>
</comment>
<sequence length="230" mass="26232">MADSVRTYDAIANIRRIDLAQLRSHIVDNESKFDDFVRVASAHQKGLRQRFDIDSLNINHLRVHEWLDTFPNSHPSLWSWTRSQSPDGTPGTSTSPLAPLDAASIVSSFSTSMISDGPIWSPPTLDPNAVPDSDNDILLILRQKYQQYQQYEQADPTFPPHHGVLRCYNKGINDNPLFRRLSRTLIPLRLVNYSNNALFRRLSKTFTTCMLAKHSISSYTQKLPSHQKML</sequence>